<dbReference type="PANTHER" id="PTHR42881:SF13">
    <property type="entry name" value="PROLYL ENDOPEPTIDASE"/>
    <property type="match status" value="1"/>
</dbReference>
<dbReference type="InterPro" id="IPR051167">
    <property type="entry name" value="Prolyl_oligopep/macrocyclase"/>
</dbReference>
<dbReference type="Pfam" id="PF00326">
    <property type="entry name" value="Peptidase_S9"/>
    <property type="match status" value="1"/>
</dbReference>
<dbReference type="RefSeq" id="WP_183202390.1">
    <property type="nucleotide sequence ID" value="NZ_BAAAER010000002.1"/>
</dbReference>
<evidence type="ECO:0000256" key="1">
    <source>
        <dbReference type="ARBA" id="ARBA00022670"/>
    </source>
</evidence>
<name>A0A7W6JAJ9_9CAUL</name>
<comment type="caution">
    <text evidence="7">The sequence shown here is derived from an EMBL/GenBank/DDBJ whole genome shotgun (WGS) entry which is preliminary data.</text>
</comment>
<dbReference type="InterPro" id="IPR023302">
    <property type="entry name" value="Pept_S9A_N"/>
</dbReference>
<evidence type="ECO:0000313" key="7">
    <source>
        <dbReference type="EMBL" id="MBB4081578.1"/>
    </source>
</evidence>
<dbReference type="InterPro" id="IPR001375">
    <property type="entry name" value="Peptidase_S9_cat"/>
</dbReference>
<dbReference type="EMBL" id="JACIDM010000001">
    <property type="protein sequence ID" value="MBB4081578.1"/>
    <property type="molecule type" value="Genomic_DNA"/>
</dbReference>
<dbReference type="SUPFAM" id="SSF50993">
    <property type="entry name" value="Peptidase/esterase 'gauge' domain"/>
    <property type="match status" value="1"/>
</dbReference>
<dbReference type="AlphaFoldDB" id="A0A7W6JAJ9"/>
<proteinExistence type="predicted"/>
<keyword evidence="2 7" id="KW-0378">Hydrolase</keyword>
<dbReference type="GO" id="GO:0004252">
    <property type="term" value="F:serine-type endopeptidase activity"/>
    <property type="evidence" value="ECO:0007669"/>
    <property type="project" value="UniProtKB-EC"/>
</dbReference>
<dbReference type="SUPFAM" id="SSF53474">
    <property type="entry name" value="alpha/beta-Hydrolases"/>
    <property type="match status" value="1"/>
</dbReference>
<dbReference type="PANTHER" id="PTHR42881">
    <property type="entry name" value="PROLYL ENDOPEPTIDASE"/>
    <property type="match status" value="1"/>
</dbReference>
<evidence type="ECO:0000256" key="3">
    <source>
        <dbReference type="ARBA" id="ARBA00022825"/>
    </source>
</evidence>
<keyword evidence="3" id="KW-0720">Serine protease</keyword>
<dbReference type="GO" id="GO:0070012">
    <property type="term" value="F:oligopeptidase activity"/>
    <property type="evidence" value="ECO:0007669"/>
    <property type="project" value="TreeGrafter"/>
</dbReference>
<dbReference type="EC" id="3.4.21.26" evidence="7"/>
<dbReference type="Proteomes" id="UP000529946">
    <property type="component" value="Unassembled WGS sequence"/>
</dbReference>
<evidence type="ECO:0000259" key="6">
    <source>
        <dbReference type="Pfam" id="PF02897"/>
    </source>
</evidence>
<dbReference type="Gene3D" id="2.130.10.120">
    <property type="entry name" value="Prolyl oligopeptidase, N-terminal domain"/>
    <property type="match status" value="1"/>
</dbReference>
<evidence type="ECO:0000259" key="5">
    <source>
        <dbReference type="Pfam" id="PF00326"/>
    </source>
</evidence>
<dbReference type="Pfam" id="PF02897">
    <property type="entry name" value="Peptidase_S9_N"/>
    <property type="match status" value="1"/>
</dbReference>
<feature type="chain" id="PRO_5031339874" evidence="4">
    <location>
        <begin position="22"/>
        <end position="756"/>
    </location>
</feature>
<evidence type="ECO:0000256" key="2">
    <source>
        <dbReference type="ARBA" id="ARBA00022801"/>
    </source>
</evidence>
<evidence type="ECO:0000313" key="8">
    <source>
        <dbReference type="Proteomes" id="UP000529946"/>
    </source>
</evidence>
<reference evidence="7 8" key="1">
    <citation type="submission" date="2020-08" db="EMBL/GenBank/DDBJ databases">
        <title>Genomic Encyclopedia of Type Strains, Phase IV (KMG-IV): sequencing the most valuable type-strain genomes for metagenomic binning, comparative biology and taxonomic classification.</title>
        <authorList>
            <person name="Goeker M."/>
        </authorList>
    </citation>
    <scope>NUCLEOTIDE SEQUENCE [LARGE SCALE GENOMIC DNA]</scope>
    <source>
        <strain evidence="7 8">DSM 23960</strain>
    </source>
</reference>
<accession>A0A7W6JAJ9</accession>
<dbReference type="PRINTS" id="PR00862">
    <property type="entry name" value="PROLIGOPTASE"/>
</dbReference>
<keyword evidence="1" id="KW-0645">Protease</keyword>
<dbReference type="Gene3D" id="3.40.50.1820">
    <property type="entry name" value="alpha/beta hydrolase"/>
    <property type="match status" value="1"/>
</dbReference>
<keyword evidence="8" id="KW-1185">Reference proteome</keyword>
<feature type="domain" description="Peptidase S9A N-terminal" evidence="6">
    <location>
        <begin position="64"/>
        <end position="472"/>
    </location>
</feature>
<sequence length="756" mass="82638">MNRLLLSAAVPALLLAAPAMAQTGDPMDQAHYASPRANDLLSLRPIAIEPAPAPHLPTDLSPAGVRAADDHLALEEVNGTEAMAFVASENEKSLATLTGDRRYEPFRQQAEAILTATDRIPSPSFLGDGIGNFWQDAANPKGVWRRTTLQSYRSADTQWETLLDIDALSRAEGKDWVFKGADCLAPDETRCLINLSDGGKDAVVVREFDLTTKAFVDGGFILPEGKHRIEWLDRDTLLVATDFGAGTLTESGYPFIVKSLKRGQTLAQATEVYRGDISDGGYGVSPSVLRNDAGQTVAILINRPLDTFRSETWQLHDERPVKLNLPERVGVRGAMAGQGPDGIVQLVFTLDEPWAYRGRDYATGSLMSVSLATLRPADADEIIVSNAAIQVFAPTARQSIEDVAVFDDRIVAGILDNVRGRAVKFEDRGEWGWPETALPVPENTTIHLGSTSRSDGRFFYSVEGFLTPQTLSLGDAAAATGETLRQAPARFDASTHKVEQFEATSSDGTKIPYFVVMPKDLVLDGHAPTILFGYGGFQVSKPPAYIPEMGKLWLENGGVFVNANIRGGGEFGPEWHQAVLKENRQLAFDDFAAVAADLHARGISSPRRTGIYGRSNGGVLTSVSITQHPELFNAAVIESPLIDMLRYYELPAGASWIGEYGDPRIPEEAAYIARYSGYQQLRPGAEYPRVYITTNTRDDRVHPGHARKFAARLGDMGYDHIYYEETAGGHSNDADPVANARRWARHYVYLAQQLMD</sequence>
<dbReference type="InterPro" id="IPR002470">
    <property type="entry name" value="Peptidase_S9A"/>
</dbReference>
<evidence type="ECO:0000256" key="4">
    <source>
        <dbReference type="SAM" id="SignalP"/>
    </source>
</evidence>
<dbReference type="GO" id="GO:0005829">
    <property type="term" value="C:cytosol"/>
    <property type="evidence" value="ECO:0007669"/>
    <property type="project" value="TreeGrafter"/>
</dbReference>
<organism evidence="7 8">
    <name type="scientific">Brevundimonas lenta</name>
    <dbReference type="NCBI Taxonomy" id="424796"/>
    <lineage>
        <taxon>Bacteria</taxon>
        <taxon>Pseudomonadati</taxon>
        <taxon>Pseudomonadota</taxon>
        <taxon>Alphaproteobacteria</taxon>
        <taxon>Caulobacterales</taxon>
        <taxon>Caulobacteraceae</taxon>
        <taxon>Brevundimonas</taxon>
    </lineage>
</organism>
<keyword evidence="4" id="KW-0732">Signal</keyword>
<gene>
    <name evidence="7" type="ORF">GGR12_000417</name>
</gene>
<protein>
    <submittedName>
        <fullName evidence="7">Prolyl oligopeptidase</fullName>
        <ecNumber evidence="7">3.4.21.26</ecNumber>
    </submittedName>
</protein>
<dbReference type="GO" id="GO:0006508">
    <property type="term" value="P:proteolysis"/>
    <property type="evidence" value="ECO:0007669"/>
    <property type="project" value="UniProtKB-KW"/>
</dbReference>
<feature type="signal peptide" evidence="4">
    <location>
        <begin position="1"/>
        <end position="21"/>
    </location>
</feature>
<feature type="domain" description="Peptidase S9 prolyl oligopeptidase catalytic" evidence="5">
    <location>
        <begin position="553"/>
        <end position="754"/>
    </location>
</feature>
<dbReference type="InterPro" id="IPR029058">
    <property type="entry name" value="AB_hydrolase_fold"/>
</dbReference>